<organism evidence="19 20">
    <name type="scientific">Ramlibacter ginsenosidimutans</name>
    <dbReference type="NCBI Taxonomy" id="502333"/>
    <lineage>
        <taxon>Bacteria</taxon>
        <taxon>Pseudomonadati</taxon>
        <taxon>Pseudomonadota</taxon>
        <taxon>Betaproteobacteria</taxon>
        <taxon>Burkholderiales</taxon>
        <taxon>Comamonadaceae</taxon>
        <taxon>Ramlibacter</taxon>
    </lineage>
</organism>
<evidence type="ECO:0000256" key="2">
    <source>
        <dbReference type="ARBA" id="ARBA00009810"/>
    </source>
</evidence>
<evidence type="ECO:0000256" key="9">
    <source>
        <dbReference type="ARBA" id="ARBA00023065"/>
    </source>
</evidence>
<keyword evidence="12 19" id="KW-0675">Receptor</keyword>
<comment type="similarity">
    <text evidence="2 14 15">Belongs to the TonB-dependent receptor family.</text>
</comment>
<dbReference type="Gene3D" id="2.170.130.10">
    <property type="entry name" value="TonB-dependent receptor, plug domain"/>
    <property type="match status" value="1"/>
</dbReference>
<evidence type="ECO:0000256" key="16">
    <source>
        <dbReference type="SAM" id="SignalP"/>
    </source>
</evidence>
<evidence type="ECO:0000256" key="15">
    <source>
        <dbReference type="RuleBase" id="RU003357"/>
    </source>
</evidence>
<dbReference type="PANTHER" id="PTHR32552:SF68">
    <property type="entry name" value="FERRICHROME OUTER MEMBRANE TRANSPORTER_PHAGE RECEPTOR"/>
    <property type="match status" value="1"/>
</dbReference>
<evidence type="ECO:0000256" key="8">
    <source>
        <dbReference type="ARBA" id="ARBA00023004"/>
    </source>
</evidence>
<evidence type="ECO:0000256" key="10">
    <source>
        <dbReference type="ARBA" id="ARBA00023077"/>
    </source>
</evidence>
<comment type="subcellular location">
    <subcellularLocation>
        <location evidence="1 14">Cell outer membrane</location>
        <topology evidence="1 14">Multi-pass membrane protein</topology>
    </subcellularLocation>
</comment>
<evidence type="ECO:0000259" key="18">
    <source>
        <dbReference type="Pfam" id="PF07715"/>
    </source>
</evidence>
<keyword evidence="11 14" id="KW-0472">Membrane</keyword>
<feature type="chain" id="PRO_5036951707" evidence="16">
    <location>
        <begin position="20"/>
        <end position="711"/>
    </location>
</feature>
<dbReference type="RefSeq" id="WP_201170759.1">
    <property type="nucleotide sequence ID" value="NZ_JAEPWM010000004.1"/>
</dbReference>
<dbReference type="Pfam" id="PF07715">
    <property type="entry name" value="Plug"/>
    <property type="match status" value="1"/>
</dbReference>
<keyword evidence="9" id="KW-0406">Ion transport</keyword>
<dbReference type="Gene3D" id="2.40.170.20">
    <property type="entry name" value="TonB-dependent receptor, beta-barrel domain"/>
    <property type="match status" value="1"/>
</dbReference>
<keyword evidence="7 16" id="KW-0732">Signal</keyword>
<evidence type="ECO:0000259" key="17">
    <source>
        <dbReference type="Pfam" id="PF00593"/>
    </source>
</evidence>
<dbReference type="SUPFAM" id="SSF56935">
    <property type="entry name" value="Porins"/>
    <property type="match status" value="1"/>
</dbReference>
<dbReference type="InterPro" id="IPR037066">
    <property type="entry name" value="Plug_dom_sf"/>
</dbReference>
<evidence type="ECO:0000256" key="12">
    <source>
        <dbReference type="ARBA" id="ARBA00023170"/>
    </source>
</evidence>
<dbReference type="InterPro" id="IPR012910">
    <property type="entry name" value="Plug_dom"/>
</dbReference>
<dbReference type="Pfam" id="PF00593">
    <property type="entry name" value="TonB_dep_Rec_b-barrel"/>
    <property type="match status" value="1"/>
</dbReference>
<dbReference type="InterPro" id="IPR036942">
    <property type="entry name" value="Beta-barrel_TonB_sf"/>
</dbReference>
<keyword evidence="13 14" id="KW-0998">Cell outer membrane</keyword>
<dbReference type="PROSITE" id="PS52016">
    <property type="entry name" value="TONB_DEPENDENT_REC_3"/>
    <property type="match status" value="1"/>
</dbReference>
<evidence type="ECO:0000256" key="14">
    <source>
        <dbReference type="PROSITE-ProRule" id="PRU01360"/>
    </source>
</evidence>
<keyword evidence="8" id="KW-0408">Iron</keyword>
<feature type="domain" description="TonB-dependent receptor-like beta-barrel" evidence="17">
    <location>
        <begin position="239"/>
        <end position="674"/>
    </location>
</feature>
<dbReference type="EMBL" id="JAEPWM010000004">
    <property type="protein sequence ID" value="MBK6006729.1"/>
    <property type="molecule type" value="Genomic_DNA"/>
</dbReference>
<evidence type="ECO:0000256" key="5">
    <source>
        <dbReference type="ARBA" id="ARBA00022496"/>
    </source>
</evidence>
<dbReference type="GO" id="GO:0015344">
    <property type="term" value="F:siderophore uptake transmembrane transporter activity"/>
    <property type="evidence" value="ECO:0007669"/>
    <property type="project" value="TreeGrafter"/>
</dbReference>
<keyword evidence="5" id="KW-0410">Iron transport</keyword>
<dbReference type="AlphaFoldDB" id="A0A934TSP7"/>
<evidence type="ECO:0000256" key="3">
    <source>
        <dbReference type="ARBA" id="ARBA00022448"/>
    </source>
</evidence>
<gene>
    <name evidence="19" type="ORF">JJB11_11570</name>
</gene>
<reference evidence="19" key="1">
    <citation type="journal article" date="2012" name="J. Microbiol. Biotechnol.">
        <title>Ramlibacter ginsenosidimutans sp. nov., with ginsenoside-converting activity.</title>
        <authorList>
            <person name="Wang L."/>
            <person name="An D.S."/>
            <person name="Kim S.G."/>
            <person name="Jin F.X."/>
            <person name="Kim S.C."/>
            <person name="Lee S.T."/>
            <person name="Im W.T."/>
        </authorList>
    </citation>
    <scope>NUCLEOTIDE SEQUENCE</scope>
    <source>
        <strain evidence="19">KACC 17527</strain>
    </source>
</reference>
<dbReference type="GO" id="GO:0009279">
    <property type="term" value="C:cell outer membrane"/>
    <property type="evidence" value="ECO:0007669"/>
    <property type="project" value="UniProtKB-SubCell"/>
</dbReference>
<keyword evidence="3 14" id="KW-0813">Transport</keyword>
<evidence type="ECO:0000313" key="20">
    <source>
        <dbReference type="Proteomes" id="UP000630528"/>
    </source>
</evidence>
<evidence type="ECO:0000256" key="6">
    <source>
        <dbReference type="ARBA" id="ARBA00022692"/>
    </source>
</evidence>
<evidence type="ECO:0000256" key="7">
    <source>
        <dbReference type="ARBA" id="ARBA00022729"/>
    </source>
</evidence>
<dbReference type="PANTHER" id="PTHR32552">
    <property type="entry name" value="FERRICHROME IRON RECEPTOR-RELATED"/>
    <property type="match status" value="1"/>
</dbReference>
<evidence type="ECO:0000256" key="13">
    <source>
        <dbReference type="ARBA" id="ARBA00023237"/>
    </source>
</evidence>
<protein>
    <submittedName>
        <fullName evidence="19">TonB-dependent receptor</fullName>
    </submittedName>
</protein>
<keyword evidence="4 14" id="KW-1134">Transmembrane beta strand</keyword>
<evidence type="ECO:0000256" key="11">
    <source>
        <dbReference type="ARBA" id="ARBA00023136"/>
    </source>
</evidence>
<dbReference type="InterPro" id="IPR039426">
    <property type="entry name" value="TonB-dep_rcpt-like"/>
</dbReference>
<keyword evidence="6 14" id="KW-0812">Transmembrane</keyword>
<evidence type="ECO:0000256" key="1">
    <source>
        <dbReference type="ARBA" id="ARBA00004571"/>
    </source>
</evidence>
<evidence type="ECO:0000256" key="4">
    <source>
        <dbReference type="ARBA" id="ARBA00022452"/>
    </source>
</evidence>
<sequence>MKKPAWLAATALAALHAAAQTNGGTEATLRPIVVTPTPGVAQQAFDTPASVDVVTGEQMRNAQLQVNLSEPLARVPGVVALNRQNYAQDLQISVRGYGARSTFGVRGIRLYSDGIPATMPDGQGQVSHFDLSSAGRLEVLRGPFSSLYGNSSGGVISLFTADGLPGLQAEAGAAFGSDGVQRENLRFAGDVGEWNWNLDAVHFQTDGFRDHSAAERTGFNGKARWQLARDTRVTFVANAIDMPQVQDPLGLTRAEWQANPRQASPAALQFNTRKSVNQQQVGAIIEQRLNDVHSLRLTTWGGQRSTEQFQAIPTAVQAPITHPGGVIALDRDYRGVDGQWIAKTRAFGGPLTLTAGILSDELQEHRQGFQNFWGPPATPSAVGVMGVRRRDEDNRVRSFDQYAQAAWESERFSLTAGVRHSEVKFDSTDHFIVGANGNDSGSVQYSATTPALGLVWHVNDRLNVYGSAGRGFETPTSNELAYRPDGQSGLNLNLQAATSRQWELGVKAEPVTDWRVNAALFEARTANEIVVATNSGGRSTFQNASDTLRRGLELALTGRWAQAWSTYAAYTWLDATYRTPFTCVSTACPPPNNQVASGNRMPGIPQSTAYAEVAWTHQPWGLETALEMRYIGRMAVDDLNSDFTPAATVFNLRLSVTQKRDRWTFREFLRVDNLADRNYVGSVIVNEGNRRYFESAPGRTFLLGANAVYAF</sequence>
<comment type="caution">
    <text evidence="19">The sequence shown here is derived from an EMBL/GenBank/DDBJ whole genome shotgun (WGS) entry which is preliminary data.</text>
</comment>
<accession>A0A934TSP7</accession>
<reference evidence="19" key="2">
    <citation type="submission" date="2021-01" db="EMBL/GenBank/DDBJ databases">
        <authorList>
            <person name="Kang M."/>
        </authorList>
    </citation>
    <scope>NUCLEOTIDE SEQUENCE</scope>
    <source>
        <strain evidence="19">KACC 17527</strain>
    </source>
</reference>
<dbReference type="Proteomes" id="UP000630528">
    <property type="component" value="Unassembled WGS sequence"/>
</dbReference>
<evidence type="ECO:0000313" key="19">
    <source>
        <dbReference type="EMBL" id="MBK6006729.1"/>
    </source>
</evidence>
<dbReference type="InterPro" id="IPR000531">
    <property type="entry name" value="Beta-barrel_TonB"/>
</dbReference>
<feature type="signal peptide" evidence="16">
    <location>
        <begin position="1"/>
        <end position="19"/>
    </location>
</feature>
<keyword evidence="20" id="KW-1185">Reference proteome</keyword>
<name>A0A934TSP7_9BURK</name>
<feature type="domain" description="TonB-dependent receptor plug" evidence="18">
    <location>
        <begin position="45"/>
        <end position="155"/>
    </location>
</feature>
<proteinExistence type="inferred from homology"/>
<dbReference type="CDD" id="cd01347">
    <property type="entry name" value="ligand_gated_channel"/>
    <property type="match status" value="1"/>
</dbReference>
<keyword evidence="10 15" id="KW-0798">TonB box</keyword>